<dbReference type="PROSITE" id="PS51900">
    <property type="entry name" value="CB"/>
    <property type="match status" value="1"/>
</dbReference>
<keyword evidence="3" id="KW-0132">Cell division</keyword>
<dbReference type="SUPFAM" id="SSF47823">
    <property type="entry name" value="lambda integrase-like, N-terminal domain"/>
    <property type="match status" value="1"/>
</dbReference>
<evidence type="ECO:0000259" key="11">
    <source>
        <dbReference type="PROSITE" id="PS51898"/>
    </source>
</evidence>
<dbReference type="Proteomes" id="UP000179113">
    <property type="component" value="Unassembled WGS sequence"/>
</dbReference>
<dbReference type="GO" id="GO:0006310">
    <property type="term" value="P:DNA recombination"/>
    <property type="evidence" value="ECO:0007669"/>
    <property type="project" value="UniProtKB-KW"/>
</dbReference>
<dbReference type="InterPro" id="IPR010998">
    <property type="entry name" value="Integrase_recombinase_N"/>
</dbReference>
<evidence type="ECO:0000256" key="1">
    <source>
        <dbReference type="ARBA" id="ARBA00004496"/>
    </source>
</evidence>
<feature type="domain" description="Tyr recombinase" evidence="11">
    <location>
        <begin position="124"/>
        <end position="313"/>
    </location>
</feature>
<evidence type="ECO:0000256" key="5">
    <source>
        <dbReference type="ARBA" id="ARBA00022908"/>
    </source>
</evidence>
<evidence type="ECO:0008006" key="15">
    <source>
        <dbReference type="Google" id="ProtNLM"/>
    </source>
</evidence>
<feature type="compositionally biased region" description="Basic and acidic residues" evidence="10">
    <location>
        <begin position="332"/>
        <end position="344"/>
    </location>
</feature>
<dbReference type="GO" id="GO:0005737">
    <property type="term" value="C:cytoplasm"/>
    <property type="evidence" value="ECO:0007669"/>
    <property type="project" value="UniProtKB-SubCell"/>
</dbReference>
<dbReference type="GO" id="GO:0015074">
    <property type="term" value="P:DNA integration"/>
    <property type="evidence" value="ECO:0007669"/>
    <property type="project" value="UniProtKB-KW"/>
</dbReference>
<dbReference type="InterPro" id="IPR011010">
    <property type="entry name" value="DNA_brk_join_enz"/>
</dbReference>
<evidence type="ECO:0000256" key="4">
    <source>
        <dbReference type="ARBA" id="ARBA00022829"/>
    </source>
</evidence>
<dbReference type="EMBL" id="MEWA01000001">
    <property type="protein sequence ID" value="OGC70727.1"/>
    <property type="molecule type" value="Genomic_DNA"/>
</dbReference>
<protein>
    <recommendedName>
        <fullName evidence="15">Tyrosine recombinase XerC</fullName>
    </recommendedName>
</protein>
<feature type="region of interest" description="Disordered" evidence="10">
    <location>
        <begin position="323"/>
        <end position="353"/>
    </location>
</feature>
<dbReference type="PROSITE" id="PS51898">
    <property type="entry name" value="TYR_RECOMBINASE"/>
    <property type="match status" value="1"/>
</dbReference>
<organism evidence="13 14">
    <name type="scientific">candidate division WWE3 bacterium RIFOXYC1_FULL_39_7</name>
    <dbReference type="NCBI Taxonomy" id="1802643"/>
    <lineage>
        <taxon>Bacteria</taxon>
        <taxon>Katanobacteria</taxon>
    </lineage>
</organism>
<dbReference type="CDD" id="cd00798">
    <property type="entry name" value="INT_XerDC_C"/>
    <property type="match status" value="1"/>
</dbReference>
<dbReference type="Pfam" id="PF02899">
    <property type="entry name" value="Phage_int_SAM_1"/>
    <property type="match status" value="1"/>
</dbReference>
<name>A0A1F4WMS4_UNCKA</name>
<keyword evidence="4" id="KW-0159">Chromosome partition</keyword>
<evidence type="ECO:0000256" key="2">
    <source>
        <dbReference type="ARBA" id="ARBA00022490"/>
    </source>
</evidence>
<evidence type="ECO:0000256" key="8">
    <source>
        <dbReference type="ARBA" id="ARBA00023306"/>
    </source>
</evidence>
<dbReference type="InterPro" id="IPR044068">
    <property type="entry name" value="CB"/>
</dbReference>
<evidence type="ECO:0000256" key="10">
    <source>
        <dbReference type="SAM" id="MobiDB-lite"/>
    </source>
</evidence>
<keyword evidence="5" id="KW-0229">DNA integration</keyword>
<dbReference type="Gene3D" id="1.10.443.10">
    <property type="entry name" value="Intergrase catalytic core"/>
    <property type="match status" value="1"/>
</dbReference>
<dbReference type="GO" id="GO:0051301">
    <property type="term" value="P:cell division"/>
    <property type="evidence" value="ECO:0007669"/>
    <property type="project" value="UniProtKB-KW"/>
</dbReference>
<accession>A0A1F4WMS4</accession>
<comment type="caution">
    <text evidence="13">The sequence shown here is derived from an EMBL/GenBank/DDBJ whole genome shotgun (WGS) entry which is preliminary data.</text>
</comment>
<keyword evidence="6 9" id="KW-0238">DNA-binding</keyword>
<keyword evidence="8" id="KW-0131">Cell cycle</keyword>
<dbReference type="Gene3D" id="1.10.150.130">
    <property type="match status" value="1"/>
</dbReference>
<dbReference type="InterPro" id="IPR004107">
    <property type="entry name" value="Integrase_SAM-like_N"/>
</dbReference>
<sequence>MSTSLKENIHSAILQYLEYCEIQKNLSQNTIKMYHFYLMDFFEWLKTFLKKDQVTLADIDSEIINKYRVFLNRRKSTKSNLEFKRSTQKTFLVALRAFLKYLVVVQNIEIMSPEQIILGKGEDRVPKVLNDDQMTRLFEVQDLNKRSGIRDRAILETLFSTGLRVSELVGLNKDDVNLNSGEFTVIGKGRKARTVYLSPSAINWLKRYLATRSDEYNPLFLRYSGKKMESEDYEGNSLRLTVRSVQRLIKKYTQRAGISVDATPHTLRHTFATGLLYEGADLRSVQELLGHSNVATTQIYTHVTNIRLREVHKKFHKDVDSPIQNFKDYDEEEKKENNDDKKEIENDEQITSL</sequence>
<evidence type="ECO:0000313" key="14">
    <source>
        <dbReference type="Proteomes" id="UP000179113"/>
    </source>
</evidence>
<evidence type="ECO:0000259" key="12">
    <source>
        <dbReference type="PROSITE" id="PS51900"/>
    </source>
</evidence>
<feature type="domain" description="Core-binding (CB)" evidence="12">
    <location>
        <begin position="7"/>
        <end position="103"/>
    </location>
</feature>
<gene>
    <name evidence="13" type="ORF">A2415_03775</name>
</gene>
<dbReference type="SUPFAM" id="SSF56349">
    <property type="entry name" value="DNA breaking-rejoining enzymes"/>
    <property type="match status" value="1"/>
</dbReference>
<reference evidence="13 14" key="1">
    <citation type="journal article" date="2016" name="Nat. Commun.">
        <title>Thousands of microbial genomes shed light on interconnected biogeochemical processes in an aquifer system.</title>
        <authorList>
            <person name="Anantharaman K."/>
            <person name="Brown C.T."/>
            <person name="Hug L.A."/>
            <person name="Sharon I."/>
            <person name="Castelle C.J."/>
            <person name="Probst A.J."/>
            <person name="Thomas B.C."/>
            <person name="Singh A."/>
            <person name="Wilkins M.J."/>
            <person name="Karaoz U."/>
            <person name="Brodie E.L."/>
            <person name="Williams K.H."/>
            <person name="Hubbard S.S."/>
            <person name="Banfield J.F."/>
        </authorList>
    </citation>
    <scope>NUCLEOTIDE SEQUENCE [LARGE SCALE GENOMIC DNA]</scope>
</reference>
<proteinExistence type="predicted"/>
<dbReference type="InterPro" id="IPR050090">
    <property type="entry name" value="Tyrosine_recombinase_XerCD"/>
</dbReference>
<keyword evidence="2" id="KW-0963">Cytoplasm</keyword>
<dbReference type="GO" id="GO:0007059">
    <property type="term" value="P:chromosome segregation"/>
    <property type="evidence" value="ECO:0007669"/>
    <property type="project" value="UniProtKB-KW"/>
</dbReference>
<dbReference type="InterPro" id="IPR013762">
    <property type="entry name" value="Integrase-like_cat_sf"/>
</dbReference>
<dbReference type="PANTHER" id="PTHR30349:SF77">
    <property type="entry name" value="TYROSINE RECOMBINASE XERC"/>
    <property type="match status" value="1"/>
</dbReference>
<dbReference type="AlphaFoldDB" id="A0A1F4WMS4"/>
<dbReference type="Pfam" id="PF00589">
    <property type="entry name" value="Phage_integrase"/>
    <property type="match status" value="1"/>
</dbReference>
<comment type="subcellular location">
    <subcellularLocation>
        <location evidence="1">Cytoplasm</location>
    </subcellularLocation>
</comment>
<evidence type="ECO:0000256" key="7">
    <source>
        <dbReference type="ARBA" id="ARBA00023172"/>
    </source>
</evidence>
<evidence type="ECO:0000313" key="13">
    <source>
        <dbReference type="EMBL" id="OGC70727.1"/>
    </source>
</evidence>
<dbReference type="GO" id="GO:0003677">
    <property type="term" value="F:DNA binding"/>
    <property type="evidence" value="ECO:0007669"/>
    <property type="project" value="UniProtKB-UniRule"/>
</dbReference>
<evidence type="ECO:0000256" key="3">
    <source>
        <dbReference type="ARBA" id="ARBA00022618"/>
    </source>
</evidence>
<keyword evidence="7" id="KW-0233">DNA recombination</keyword>
<evidence type="ECO:0000256" key="6">
    <source>
        <dbReference type="ARBA" id="ARBA00023125"/>
    </source>
</evidence>
<evidence type="ECO:0000256" key="9">
    <source>
        <dbReference type="PROSITE-ProRule" id="PRU01248"/>
    </source>
</evidence>
<dbReference type="InterPro" id="IPR002104">
    <property type="entry name" value="Integrase_catalytic"/>
</dbReference>
<dbReference type="PANTHER" id="PTHR30349">
    <property type="entry name" value="PHAGE INTEGRASE-RELATED"/>
    <property type="match status" value="1"/>
</dbReference>